<dbReference type="SUPFAM" id="SSF50978">
    <property type="entry name" value="WD40 repeat-like"/>
    <property type="match status" value="1"/>
</dbReference>
<dbReference type="PANTHER" id="PTHR15271:SF4">
    <property type="entry name" value="CHROMATIN ASSEMBLY FACTOR 1 SUBUNIT B"/>
    <property type="match status" value="1"/>
</dbReference>
<feature type="domain" description="CAF1B/HIR1 beta-propeller" evidence="11">
    <location>
        <begin position="1"/>
        <end position="379"/>
    </location>
</feature>
<dbReference type="InterPro" id="IPR001632">
    <property type="entry name" value="WD40_G-protein_beta-like"/>
</dbReference>
<dbReference type="PANTHER" id="PTHR15271">
    <property type="entry name" value="CHROMATIN ASSEMBLY FACTOR 1 SUBUNIT B"/>
    <property type="match status" value="1"/>
</dbReference>
<evidence type="ECO:0000256" key="9">
    <source>
        <dbReference type="PROSITE-ProRule" id="PRU00221"/>
    </source>
</evidence>
<dbReference type="Proteomes" id="UP001148838">
    <property type="component" value="Unassembled WGS sequence"/>
</dbReference>
<dbReference type="InterPro" id="IPR055410">
    <property type="entry name" value="Beta-prop_CAF1B_HIR1"/>
</dbReference>
<dbReference type="Pfam" id="PF24105">
    <property type="entry name" value="Beta-prop_CAF1B_HIR1"/>
    <property type="match status" value="1"/>
</dbReference>
<feature type="region of interest" description="Disordered" evidence="10">
    <location>
        <begin position="729"/>
        <end position="773"/>
    </location>
</feature>
<name>A0ABQ8T6Q2_PERAM</name>
<evidence type="ECO:0000259" key="11">
    <source>
        <dbReference type="Pfam" id="PF24105"/>
    </source>
</evidence>
<feature type="compositionally biased region" description="Basic and acidic residues" evidence="10">
    <location>
        <begin position="484"/>
        <end position="506"/>
    </location>
</feature>
<evidence type="ECO:0000256" key="6">
    <source>
        <dbReference type="ARBA" id="ARBA00022853"/>
    </source>
</evidence>
<dbReference type="Gene3D" id="2.130.10.10">
    <property type="entry name" value="YVTN repeat-like/Quinoprotein amine dehydrogenase"/>
    <property type="match status" value="2"/>
</dbReference>
<evidence type="ECO:0000256" key="2">
    <source>
        <dbReference type="ARBA" id="ARBA00007306"/>
    </source>
</evidence>
<feature type="repeat" description="WD" evidence="9">
    <location>
        <begin position="166"/>
        <end position="207"/>
    </location>
</feature>
<keyword evidence="7" id="KW-0234">DNA repair</keyword>
<protein>
    <recommendedName>
        <fullName evidence="11">CAF1B/HIR1 beta-propeller domain-containing protein</fullName>
    </recommendedName>
</protein>
<dbReference type="PROSITE" id="PS50294">
    <property type="entry name" value="WD_REPEATS_REGION"/>
    <property type="match status" value="2"/>
</dbReference>
<dbReference type="InterPro" id="IPR001680">
    <property type="entry name" value="WD40_rpt"/>
</dbReference>
<keyword evidence="3 9" id="KW-0853">WD repeat</keyword>
<evidence type="ECO:0000256" key="7">
    <source>
        <dbReference type="ARBA" id="ARBA00023204"/>
    </source>
</evidence>
<feature type="compositionally biased region" description="Polar residues" evidence="10">
    <location>
        <begin position="592"/>
        <end position="605"/>
    </location>
</feature>
<evidence type="ECO:0000256" key="1">
    <source>
        <dbReference type="ARBA" id="ARBA00004123"/>
    </source>
</evidence>
<evidence type="ECO:0000256" key="5">
    <source>
        <dbReference type="ARBA" id="ARBA00022763"/>
    </source>
</evidence>
<dbReference type="InterPro" id="IPR015943">
    <property type="entry name" value="WD40/YVTN_repeat-like_dom_sf"/>
</dbReference>
<comment type="subcellular location">
    <subcellularLocation>
        <location evidence="1">Nucleus</location>
    </subcellularLocation>
</comment>
<evidence type="ECO:0000256" key="3">
    <source>
        <dbReference type="ARBA" id="ARBA00022574"/>
    </source>
</evidence>
<feature type="compositionally biased region" description="Basic and acidic residues" evidence="10">
    <location>
        <begin position="645"/>
        <end position="655"/>
    </location>
</feature>
<feature type="region of interest" description="Disordered" evidence="10">
    <location>
        <begin position="456"/>
        <end position="517"/>
    </location>
</feature>
<dbReference type="InterPro" id="IPR036322">
    <property type="entry name" value="WD40_repeat_dom_sf"/>
</dbReference>
<organism evidence="12 13">
    <name type="scientific">Periplaneta americana</name>
    <name type="common">American cockroach</name>
    <name type="synonym">Blatta americana</name>
    <dbReference type="NCBI Taxonomy" id="6978"/>
    <lineage>
        <taxon>Eukaryota</taxon>
        <taxon>Metazoa</taxon>
        <taxon>Ecdysozoa</taxon>
        <taxon>Arthropoda</taxon>
        <taxon>Hexapoda</taxon>
        <taxon>Insecta</taxon>
        <taxon>Pterygota</taxon>
        <taxon>Neoptera</taxon>
        <taxon>Polyneoptera</taxon>
        <taxon>Dictyoptera</taxon>
        <taxon>Blattodea</taxon>
        <taxon>Blattoidea</taxon>
        <taxon>Blattidae</taxon>
        <taxon>Blattinae</taxon>
        <taxon>Periplaneta</taxon>
    </lineage>
</organism>
<sequence length="773" mass="86183">MKCTIPEISWHNRDPVLSVDIQPGTKNENFERLATGGTDSHVVIWYVEVLESGAAKVEVAADLQRHQRAVNVVRFSPSGEFLASGDDESVIIIWKQKTDQDAPELPLGDNDNLMKEQWLGVKVLRGHMEDVYDLSWSPDSLNLISGSVDNSAILWDIQKGRNIGILKEHKGFVQGVTWDPKNQYVATLSSDRMCRIYNVNSKKLVNRISKSQLPVPDNSVLHGKVVRLFHDDTLKSFFRRLCFSPDGQLLIVPSGIIENPDSDKHTNATFIFTRHILNRPAVYLPSNKQYTVAVRCCPLLFELRDRESVFALPYRMIFAVATQNSVILYDTQQPQPFGIVSNIHYTRLTDLTWSADGRLLIVSSTDGYCSIITFAAEELGVVYKPKENEVETSNIEKDEKITDNEIVTVTISEKNERIPTQPIASDIPKTEEAIPASVNSASESDIVNTNANENVTKSDVLDKPPSNDGCDKMGKSSVNSPCQSEKRQRYVHLEKTPEASKIERNDSSGSKYTQHKTPRRITPILLSSPKKLIAKSQPFDACEDDVLLVKTPTKTSLTVQTKTNDMNSKSNEDITIETNSDKASERLFSNTSEDLNEAGPSNNCIEMSAKPETDSNNESGRNNVINSSDSDLVQDGVTTESSATNEEKLKDKEIDNLIETSQIETETSSHEMMQIDTGNETSEDTEDNASKLQVSHEHYVGSSQSVEPECMETDDTTVTKDIHVPKLETVGMNKNPSSPVLQQHSTPPAQDKRTPRRVQFITLSSPKSKKKLL</sequence>
<evidence type="ECO:0000313" key="12">
    <source>
        <dbReference type="EMBL" id="KAJ4441676.1"/>
    </source>
</evidence>
<comment type="caution">
    <text evidence="12">The sequence shown here is derived from an EMBL/GenBank/DDBJ whole genome shotgun (WGS) entry which is preliminary data.</text>
</comment>
<evidence type="ECO:0000256" key="8">
    <source>
        <dbReference type="ARBA" id="ARBA00023242"/>
    </source>
</evidence>
<evidence type="ECO:0000256" key="4">
    <source>
        <dbReference type="ARBA" id="ARBA00022737"/>
    </source>
</evidence>
<keyword evidence="8" id="KW-0539">Nucleus</keyword>
<dbReference type="PROSITE" id="PS00678">
    <property type="entry name" value="WD_REPEATS_1"/>
    <property type="match status" value="1"/>
</dbReference>
<comment type="similarity">
    <text evidence="2">Belongs to the WD repeat HIR1 family.</text>
</comment>
<dbReference type="PROSITE" id="PS50082">
    <property type="entry name" value="WD_REPEATS_2"/>
    <property type="match status" value="3"/>
</dbReference>
<feature type="compositionally biased region" description="Polar residues" evidence="10">
    <location>
        <begin position="732"/>
        <end position="748"/>
    </location>
</feature>
<keyword evidence="5" id="KW-0227">DNA damage</keyword>
<evidence type="ECO:0000313" key="13">
    <source>
        <dbReference type="Proteomes" id="UP001148838"/>
    </source>
</evidence>
<reference evidence="12 13" key="1">
    <citation type="journal article" date="2022" name="Allergy">
        <title>Genome assembly and annotation of Periplaneta americana reveal a comprehensive cockroach allergen profile.</title>
        <authorList>
            <person name="Wang L."/>
            <person name="Xiong Q."/>
            <person name="Saelim N."/>
            <person name="Wang L."/>
            <person name="Nong W."/>
            <person name="Wan A.T."/>
            <person name="Shi M."/>
            <person name="Liu X."/>
            <person name="Cao Q."/>
            <person name="Hui J.H.L."/>
            <person name="Sookrung N."/>
            <person name="Leung T.F."/>
            <person name="Tungtrongchitr A."/>
            <person name="Tsui S.K.W."/>
        </authorList>
    </citation>
    <scope>NUCLEOTIDE SEQUENCE [LARGE SCALE GENOMIC DNA]</scope>
    <source>
        <strain evidence="12">PWHHKU_190912</strain>
    </source>
</reference>
<dbReference type="EMBL" id="JAJSOF020000015">
    <property type="protein sequence ID" value="KAJ4441676.1"/>
    <property type="molecule type" value="Genomic_DNA"/>
</dbReference>
<dbReference type="InterPro" id="IPR019775">
    <property type="entry name" value="WD40_repeat_CS"/>
</dbReference>
<evidence type="ECO:0000256" key="10">
    <source>
        <dbReference type="SAM" id="MobiDB-lite"/>
    </source>
</evidence>
<proteinExistence type="inferred from homology"/>
<dbReference type="InterPro" id="IPR045145">
    <property type="entry name" value="PTHR15271"/>
</dbReference>
<dbReference type="PRINTS" id="PR00319">
    <property type="entry name" value="GPROTEINB"/>
</dbReference>
<gene>
    <name evidence="12" type="ORF">ANN_11534</name>
</gene>
<feature type="repeat" description="WD" evidence="9">
    <location>
        <begin position="124"/>
        <end position="165"/>
    </location>
</feature>
<keyword evidence="6" id="KW-0156">Chromatin regulator</keyword>
<accession>A0ABQ8T6Q2</accession>
<dbReference type="SMART" id="SM00320">
    <property type="entry name" value="WD40"/>
    <property type="match status" value="5"/>
</dbReference>
<feature type="compositionally biased region" description="Polar residues" evidence="10">
    <location>
        <begin position="614"/>
        <end position="644"/>
    </location>
</feature>
<keyword evidence="13" id="KW-1185">Reference proteome</keyword>
<feature type="region of interest" description="Disordered" evidence="10">
    <location>
        <begin position="592"/>
        <end position="689"/>
    </location>
</feature>
<keyword evidence="4" id="KW-0677">Repeat</keyword>
<feature type="repeat" description="WD" evidence="9">
    <location>
        <begin position="63"/>
        <end position="104"/>
    </location>
</feature>